<evidence type="ECO:0000313" key="2">
    <source>
        <dbReference type="EMBL" id="RSU09345.1"/>
    </source>
</evidence>
<dbReference type="Pfam" id="PF01206">
    <property type="entry name" value="TusA"/>
    <property type="match status" value="1"/>
</dbReference>
<evidence type="ECO:0000313" key="3">
    <source>
        <dbReference type="Proteomes" id="UP000287605"/>
    </source>
</evidence>
<gene>
    <name evidence="2" type="ORF">CBF29_11610</name>
</gene>
<dbReference type="InterPro" id="IPR019870">
    <property type="entry name" value="Se_metab_YedF"/>
</dbReference>
<dbReference type="SUPFAM" id="SSF64307">
    <property type="entry name" value="SirA-like"/>
    <property type="match status" value="1"/>
</dbReference>
<protein>
    <submittedName>
        <fullName evidence="2">Sulfurtransferase-like selenium metabolism protein YedF</fullName>
    </submittedName>
</protein>
<feature type="domain" description="UPF0033" evidence="1">
    <location>
        <begin position="4"/>
        <end position="72"/>
    </location>
</feature>
<dbReference type="InterPro" id="IPR027396">
    <property type="entry name" value="DsrEFH-like"/>
</dbReference>
<comment type="caution">
    <text evidence="2">The sequence shown here is derived from an EMBL/GenBank/DDBJ whole genome shotgun (WGS) entry which is preliminary data.</text>
</comment>
<dbReference type="AlphaFoldDB" id="A0A430AMM6"/>
<dbReference type="NCBIfam" id="TIGR03527">
    <property type="entry name" value="selenium_YedF"/>
    <property type="match status" value="1"/>
</dbReference>
<proteinExistence type="predicted"/>
<dbReference type="InterPro" id="IPR036868">
    <property type="entry name" value="TusA-like_sf"/>
</dbReference>
<evidence type="ECO:0000259" key="1">
    <source>
        <dbReference type="Pfam" id="PF01206"/>
    </source>
</evidence>
<sequence length="193" mass="20805">MKKIEIDMLGQPCPLPVVAVKKALKDFSGETGEIIVQVDNQIAVDNVSKMVTQKGHRVSASETGNHFQLVVEVAGQEDSSTNARVVISIGHQVMGGGDDTLGAMLMKSYIYSLTELDNPPEKILFYNGGAHITCEGSQAIEDLKLLESSGTEILTCGACLDFYQLLDKLAVGQVTNMFNIAEAMEQADKVINL</sequence>
<keyword evidence="3" id="KW-1185">Reference proteome</keyword>
<dbReference type="OrthoDB" id="9801500at2"/>
<organism evidence="2 3">
    <name type="scientific">Vagococcus elongatus</name>
    <dbReference type="NCBI Taxonomy" id="180344"/>
    <lineage>
        <taxon>Bacteria</taxon>
        <taxon>Bacillati</taxon>
        <taxon>Bacillota</taxon>
        <taxon>Bacilli</taxon>
        <taxon>Lactobacillales</taxon>
        <taxon>Enterococcaceae</taxon>
        <taxon>Vagococcus</taxon>
    </lineage>
</organism>
<reference evidence="2 3" key="1">
    <citation type="submission" date="2017-05" db="EMBL/GenBank/DDBJ databases">
        <title>Vagococcus spp. assemblies.</title>
        <authorList>
            <person name="Gulvik C.A."/>
        </authorList>
    </citation>
    <scope>NUCLEOTIDE SEQUENCE [LARGE SCALE GENOMIC DNA]</scope>
    <source>
        <strain evidence="2 3">CCUG 51432</strain>
    </source>
</reference>
<dbReference type="EMBL" id="NGKA01000022">
    <property type="protein sequence ID" value="RSU09345.1"/>
    <property type="molecule type" value="Genomic_DNA"/>
</dbReference>
<keyword evidence="2" id="KW-0808">Transferase</keyword>
<dbReference type="InterPro" id="IPR001455">
    <property type="entry name" value="TusA-like"/>
</dbReference>
<dbReference type="RefSeq" id="WP_126809891.1">
    <property type="nucleotide sequence ID" value="NZ_NGKA01000022.1"/>
</dbReference>
<dbReference type="GO" id="GO:0016740">
    <property type="term" value="F:transferase activity"/>
    <property type="evidence" value="ECO:0007669"/>
    <property type="project" value="UniProtKB-KW"/>
</dbReference>
<accession>A0A430AMM6</accession>
<dbReference type="SUPFAM" id="SSF75169">
    <property type="entry name" value="DsrEFH-like"/>
    <property type="match status" value="1"/>
</dbReference>
<name>A0A430AMM6_9ENTE</name>
<dbReference type="Proteomes" id="UP000287605">
    <property type="component" value="Unassembled WGS sequence"/>
</dbReference>
<dbReference type="Gene3D" id="3.30.110.40">
    <property type="entry name" value="TusA-like domain"/>
    <property type="match status" value="1"/>
</dbReference>